<dbReference type="Pfam" id="PF02738">
    <property type="entry name" value="MoCoBD_1"/>
    <property type="match status" value="1"/>
</dbReference>
<sequence length="253" mass="28798">MCIAEIAIIDYNTEDLEPPILTVEQAVERSSFFDVPSMFYPSPVGDFAKGMAEADLQTVEQAVERSSFREVPSMLYPSQVGDFAKGMAEADHQIHSAEIRLPSQKYFYIETQTALAIPDEDNCMVVYSSIEVPGRKVTNGVWTCCFDEWIAQKEKQQRQKKNQEKHKYEAGAGRDENTKGSKSPTKDNRKNEEKHEAQPESNPKRDQRIAIPYQNKAPMFKRVSGLSEPVVTKSQEIAEDMRERWETSDHAVN</sequence>
<evidence type="ECO:0000313" key="4">
    <source>
        <dbReference type="EMBL" id="PWA80106.1"/>
    </source>
</evidence>
<evidence type="ECO:0000259" key="3">
    <source>
        <dbReference type="Pfam" id="PF02738"/>
    </source>
</evidence>
<dbReference type="SUPFAM" id="SSF56003">
    <property type="entry name" value="Molybdenum cofactor-binding domain"/>
    <property type="match status" value="1"/>
</dbReference>
<reference evidence="4 5" key="1">
    <citation type="journal article" date="2018" name="Mol. Plant">
        <title>The genome of Artemisia annua provides insight into the evolution of Asteraceae family and artemisinin biosynthesis.</title>
        <authorList>
            <person name="Shen Q."/>
            <person name="Zhang L."/>
            <person name="Liao Z."/>
            <person name="Wang S."/>
            <person name="Yan T."/>
            <person name="Shi P."/>
            <person name="Liu M."/>
            <person name="Fu X."/>
            <person name="Pan Q."/>
            <person name="Wang Y."/>
            <person name="Lv Z."/>
            <person name="Lu X."/>
            <person name="Zhang F."/>
            <person name="Jiang W."/>
            <person name="Ma Y."/>
            <person name="Chen M."/>
            <person name="Hao X."/>
            <person name="Li L."/>
            <person name="Tang Y."/>
            <person name="Lv G."/>
            <person name="Zhou Y."/>
            <person name="Sun X."/>
            <person name="Brodelius P.E."/>
            <person name="Rose J.K.C."/>
            <person name="Tang K."/>
        </authorList>
    </citation>
    <scope>NUCLEOTIDE SEQUENCE [LARGE SCALE GENOMIC DNA]</scope>
    <source>
        <strain evidence="5">cv. Huhao1</strain>
        <tissue evidence="4">Leaf</tissue>
    </source>
</reference>
<proteinExistence type="predicted"/>
<feature type="region of interest" description="Disordered" evidence="2">
    <location>
        <begin position="157"/>
        <end position="253"/>
    </location>
</feature>
<dbReference type="GO" id="GO:0016491">
    <property type="term" value="F:oxidoreductase activity"/>
    <property type="evidence" value="ECO:0007669"/>
    <property type="project" value="InterPro"/>
</dbReference>
<keyword evidence="5" id="KW-1185">Reference proteome</keyword>
<dbReference type="InterPro" id="IPR037165">
    <property type="entry name" value="AldOxase/xan_DH_Mopterin-bd_sf"/>
</dbReference>
<dbReference type="Proteomes" id="UP000245207">
    <property type="component" value="Unassembled WGS sequence"/>
</dbReference>
<dbReference type="AlphaFoldDB" id="A0A2U1P2X4"/>
<evidence type="ECO:0000313" key="5">
    <source>
        <dbReference type="Proteomes" id="UP000245207"/>
    </source>
</evidence>
<dbReference type="PANTHER" id="PTHR11908">
    <property type="entry name" value="XANTHINE DEHYDROGENASE"/>
    <property type="match status" value="1"/>
</dbReference>
<keyword evidence="1" id="KW-0500">Molybdenum</keyword>
<dbReference type="InterPro" id="IPR016208">
    <property type="entry name" value="Ald_Oxase/xanthine_DH-like"/>
</dbReference>
<dbReference type="OrthoDB" id="996975at2759"/>
<protein>
    <submittedName>
        <fullName evidence="4">Abscisic aldehyde oxidase 3</fullName>
    </submittedName>
</protein>
<dbReference type="Gene3D" id="3.30.365.10">
    <property type="entry name" value="Aldehyde oxidase/xanthine dehydrogenase, molybdopterin binding domain"/>
    <property type="match status" value="2"/>
</dbReference>
<dbReference type="GO" id="GO:0005506">
    <property type="term" value="F:iron ion binding"/>
    <property type="evidence" value="ECO:0007669"/>
    <property type="project" value="InterPro"/>
</dbReference>
<name>A0A2U1P2X4_ARTAN</name>
<dbReference type="STRING" id="35608.A0A2U1P2X4"/>
<feature type="compositionally biased region" description="Basic and acidic residues" evidence="2">
    <location>
        <begin position="239"/>
        <end position="253"/>
    </location>
</feature>
<gene>
    <name evidence="4" type="ORF">CTI12_AA198050</name>
</gene>
<evidence type="ECO:0000256" key="2">
    <source>
        <dbReference type="SAM" id="MobiDB-lite"/>
    </source>
</evidence>
<feature type="domain" description="Aldehyde oxidase/xanthine dehydrogenase first molybdopterin binding" evidence="3">
    <location>
        <begin position="77"/>
        <end position="133"/>
    </location>
</feature>
<evidence type="ECO:0000256" key="1">
    <source>
        <dbReference type="ARBA" id="ARBA00022505"/>
    </source>
</evidence>
<feature type="compositionally biased region" description="Basic and acidic residues" evidence="2">
    <location>
        <begin position="157"/>
        <end position="208"/>
    </location>
</feature>
<dbReference type="EMBL" id="PKPP01001765">
    <property type="protein sequence ID" value="PWA80106.1"/>
    <property type="molecule type" value="Genomic_DNA"/>
</dbReference>
<dbReference type="PANTHER" id="PTHR11908:SF132">
    <property type="entry name" value="ALDEHYDE OXIDASE 1-RELATED"/>
    <property type="match status" value="1"/>
</dbReference>
<dbReference type="InterPro" id="IPR008274">
    <property type="entry name" value="AldOxase/xan_DH_MoCoBD1"/>
</dbReference>
<organism evidence="4 5">
    <name type="scientific">Artemisia annua</name>
    <name type="common">Sweet wormwood</name>
    <dbReference type="NCBI Taxonomy" id="35608"/>
    <lineage>
        <taxon>Eukaryota</taxon>
        <taxon>Viridiplantae</taxon>
        <taxon>Streptophyta</taxon>
        <taxon>Embryophyta</taxon>
        <taxon>Tracheophyta</taxon>
        <taxon>Spermatophyta</taxon>
        <taxon>Magnoliopsida</taxon>
        <taxon>eudicotyledons</taxon>
        <taxon>Gunneridae</taxon>
        <taxon>Pentapetalae</taxon>
        <taxon>asterids</taxon>
        <taxon>campanulids</taxon>
        <taxon>Asterales</taxon>
        <taxon>Asteraceae</taxon>
        <taxon>Asteroideae</taxon>
        <taxon>Anthemideae</taxon>
        <taxon>Artemisiinae</taxon>
        <taxon>Artemisia</taxon>
    </lineage>
</organism>
<comment type="caution">
    <text evidence="4">The sequence shown here is derived from an EMBL/GenBank/DDBJ whole genome shotgun (WGS) entry which is preliminary data.</text>
</comment>
<accession>A0A2U1P2X4</accession>